<reference evidence="3 4" key="1">
    <citation type="submission" date="2022-10" db="EMBL/GenBank/DDBJ databases">
        <title>Weissella fermenti sp. nov., isolated from fermented cabbage.</title>
        <authorList>
            <person name="Lee J.K."/>
            <person name="Baek J.H."/>
            <person name="Choi D.G."/>
            <person name="Kim J.M."/>
            <person name="Jeon C.O."/>
        </authorList>
    </citation>
    <scope>NUCLEOTIDE SEQUENCE [LARGE SCALE GENOMIC DNA]</scope>
    <source>
        <strain evidence="3 4">KACC 18534</strain>
    </source>
</reference>
<dbReference type="Proteomes" id="UP001526225">
    <property type="component" value="Unassembled WGS sequence"/>
</dbReference>
<dbReference type="Gene3D" id="3.30.70.270">
    <property type="match status" value="1"/>
</dbReference>
<keyword evidence="1" id="KW-0472">Membrane</keyword>
<feature type="transmembrane region" description="Helical" evidence="1">
    <location>
        <begin position="108"/>
        <end position="128"/>
    </location>
</feature>
<feature type="transmembrane region" description="Helical" evidence="1">
    <location>
        <begin position="67"/>
        <end position="88"/>
    </location>
</feature>
<feature type="transmembrane region" description="Helical" evidence="1">
    <location>
        <begin position="5"/>
        <end position="24"/>
    </location>
</feature>
<name>A0ABT3E5I7_9LACO</name>
<dbReference type="EMBL" id="JAOZFE010000007">
    <property type="protein sequence ID" value="MCW0953684.1"/>
    <property type="molecule type" value="Genomic_DNA"/>
</dbReference>
<dbReference type="PROSITE" id="PS50887">
    <property type="entry name" value="GGDEF"/>
    <property type="match status" value="1"/>
</dbReference>
<dbReference type="SMART" id="SM00267">
    <property type="entry name" value="GGDEF"/>
    <property type="match status" value="1"/>
</dbReference>
<evidence type="ECO:0000256" key="1">
    <source>
        <dbReference type="SAM" id="Phobius"/>
    </source>
</evidence>
<dbReference type="Pfam" id="PF00990">
    <property type="entry name" value="GGDEF"/>
    <property type="match status" value="1"/>
</dbReference>
<dbReference type="InterPro" id="IPR029787">
    <property type="entry name" value="Nucleotide_cyclase"/>
</dbReference>
<gene>
    <name evidence="3" type="ORF">OIT44_06380</name>
</gene>
<feature type="domain" description="GGDEF" evidence="2">
    <location>
        <begin position="223"/>
        <end position="370"/>
    </location>
</feature>
<dbReference type="PANTHER" id="PTHR45138">
    <property type="entry name" value="REGULATORY COMPONENTS OF SENSORY TRANSDUCTION SYSTEM"/>
    <property type="match status" value="1"/>
</dbReference>
<proteinExistence type="predicted"/>
<keyword evidence="4" id="KW-1185">Reference proteome</keyword>
<evidence type="ECO:0000313" key="3">
    <source>
        <dbReference type="EMBL" id="MCW0953684.1"/>
    </source>
</evidence>
<organism evidence="3 4">
    <name type="scientific">Weissella ceti</name>
    <dbReference type="NCBI Taxonomy" id="759620"/>
    <lineage>
        <taxon>Bacteria</taxon>
        <taxon>Bacillati</taxon>
        <taxon>Bacillota</taxon>
        <taxon>Bacilli</taxon>
        <taxon>Lactobacillales</taxon>
        <taxon>Lactobacillaceae</taxon>
        <taxon>Weissella</taxon>
    </lineage>
</organism>
<dbReference type="RefSeq" id="WP_213409143.1">
    <property type="nucleotide sequence ID" value="NZ_CP074441.1"/>
</dbReference>
<feature type="transmembrane region" description="Helical" evidence="1">
    <location>
        <begin position="161"/>
        <end position="180"/>
    </location>
</feature>
<sequence>MQAIIYYFMIMLFVISTIFTLVFMTNIDDEVIPLSLRRRLMFPLYFGFTYIIASLSDNSMGMVMMAYVPAVIAIVFSDWKTALVVAIAKPLINTLYLETRYFEYEIPHIWQSILISWAALLILMLAFYKFRHSKAFYMIVAVGMGMLEDMQAFFYPTDFNGAHVVLVVNVFSYVVILWFATSLRDRLHRYQQKVSDELLRDPLTNVYNLKAFNEGKTNNPEKNPYVIGVVDVDKFKQLNDTLGHSAGNRVIQMMADTLLETMDAHFPDQEKNKKAYRVFRFGGEEFVVVSMYNGNLKTGMLELKATLDEANVLFDQKVQAEFDRPASFSGGITNSNSHERGYASFRQADSLLYKMKRSKPGEIAIDTETK</sequence>
<evidence type="ECO:0000259" key="2">
    <source>
        <dbReference type="PROSITE" id="PS50887"/>
    </source>
</evidence>
<feature type="transmembrane region" description="Helical" evidence="1">
    <location>
        <begin position="135"/>
        <end position="155"/>
    </location>
</feature>
<accession>A0ABT3E5I7</accession>
<dbReference type="InterPro" id="IPR000160">
    <property type="entry name" value="GGDEF_dom"/>
</dbReference>
<comment type="caution">
    <text evidence="3">The sequence shown here is derived from an EMBL/GenBank/DDBJ whole genome shotgun (WGS) entry which is preliminary data.</text>
</comment>
<evidence type="ECO:0000313" key="4">
    <source>
        <dbReference type="Proteomes" id="UP001526225"/>
    </source>
</evidence>
<dbReference type="NCBIfam" id="TIGR00254">
    <property type="entry name" value="GGDEF"/>
    <property type="match status" value="1"/>
</dbReference>
<dbReference type="CDD" id="cd01949">
    <property type="entry name" value="GGDEF"/>
    <property type="match status" value="1"/>
</dbReference>
<dbReference type="SUPFAM" id="SSF55073">
    <property type="entry name" value="Nucleotide cyclase"/>
    <property type="match status" value="1"/>
</dbReference>
<dbReference type="InterPro" id="IPR050469">
    <property type="entry name" value="Diguanylate_Cyclase"/>
</dbReference>
<keyword evidence="1" id="KW-0812">Transmembrane</keyword>
<protein>
    <submittedName>
        <fullName evidence="3">GGDEF domain-containing protein</fullName>
    </submittedName>
</protein>
<keyword evidence="1" id="KW-1133">Transmembrane helix</keyword>
<dbReference type="PANTHER" id="PTHR45138:SF9">
    <property type="entry name" value="DIGUANYLATE CYCLASE DGCM-RELATED"/>
    <property type="match status" value="1"/>
</dbReference>
<feature type="transmembrane region" description="Helical" evidence="1">
    <location>
        <begin position="36"/>
        <end position="55"/>
    </location>
</feature>
<dbReference type="InterPro" id="IPR043128">
    <property type="entry name" value="Rev_trsase/Diguanyl_cyclase"/>
</dbReference>